<dbReference type="EMBL" id="CAAALY010278459">
    <property type="protein sequence ID" value="VEL43050.1"/>
    <property type="molecule type" value="Genomic_DNA"/>
</dbReference>
<reference evidence="2" key="1">
    <citation type="submission" date="2018-11" db="EMBL/GenBank/DDBJ databases">
        <authorList>
            <consortium name="Pathogen Informatics"/>
        </authorList>
    </citation>
    <scope>NUCLEOTIDE SEQUENCE</scope>
</reference>
<comment type="caution">
    <text evidence="2">The sequence shown here is derived from an EMBL/GenBank/DDBJ whole genome shotgun (WGS) entry which is preliminary data.</text>
</comment>
<name>A0A448XRC9_9PLAT</name>
<evidence type="ECO:0000256" key="1">
    <source>
        <dbReference type="SAM" id="MobiDB-lite"/>
    </source>
</evidence>
<dbReference type="Proteomes" id="UP000784294">
    <property type="component" value="Unassembled WGS sequence"/>
</dbReference>
<gene>
    <name evidence="2" type="ORF">PXEA_LOCUS36490</name>
</gene>
<feature type="region of interest" description="Disordered" evidence="1">
    <location>
        <begin position="39"/>
        <end position="81"/>
    </location>
</feature>
<dbReference type="AlphaFoldDB" id="A0A448XRC9"/>
<protein>
    <submittedName>
        <fullName evidence="2">Uncharacterized protein</fullName>
    </submittedName>
</protein>
<proteinExistence type="predicted"/>
<evidence type="ECO:0000313" key="3">
    <source>
        <dbReference type="Proteomes" id="UP000784294"/>
    </source>
</evidence>
<evidence type="ECO:0000313" key="2">
    <source>
        <dbReference type="EMBL" id="VEL43050.1"/>
    </source>
</evidence>
<accession>A0A448XRC9</accession>
<keyword evidence="3" id="KW-1185">Reference proteome</keyword>
<sequence>MSGGRVGASECARAARCRSLGIQSPSDRLAGRLTGQALGLLGPREAGPRAAQSSDEGTPGPGRPSPSTSRLTPTGRHDYTHSQIGLAARLAGRQ</sequence>
<feature type="compositionally biased region" description="Low complexity" evidence="1">
    <location>
        <begin position="65"/>
        <end position="74"/>
    </location>
</feature>
<organism evidence="2 3">
    <name type="scientific">Protopolystoma xenopodis</name>
    <dbReference type="NCBI Taxonomy" id="117903"/>
    <lineage>
        <taxon>Eukaryota</taxon>
        <taxon>Metazoa</taxon>
        <taxon>Spiralia</taxon>
        <taxon>Lophotrochozoa</taxon>
        <taxon>Platyhelminthes</taxon>
        <taxon>Monogenea</taxon>
        <taxon>Polyopisthocotylea</taxon>
        <taxon>Polystomatidea</taxon>
        <taxon>Polystomatidae</taxon>
        <taxon>Protopolystoma</taxon>
    </lineage>
</organism>